<sequence>MDIINILSSLNKIGLIAFLVTLGFLIYEIVLLNKTKKSQDKPEVPQFQENGQPLPPTSVIKESGWNKISRNNKIILIALSILLIFFGVLTLIGFLNIGLKPAKSNTLTQKKFPTSTPVITLIPTADIPPIPDDSPLPTEFITSTQTELSDAEFPTPTLYLEDESLTLIPSPTVITELPVTSYINNSLILFSVGGLFLFLSLLF</sequence>
<gene>
    <name evidence="2" type="ORF">A2954_07685</name>
</gene>
<evidence type="ECO:0000256" key="1">
    <source>
        <dbReference type="SAM" id="Phobius"/>
    </source>
</evidence>
<keyword evidence="1" id="KW-0472">Membrane</keyword>
<comment type="caution">
    <text evidence="2">The sequence shown here is derived from an EMBL/GenBank/DDBJ whole genome shotgun (WGS) entry which is preliminary data.</text>
</comment>
<dbReference type="AlphaFoldDB" id="A0A1F7I846"/>
<protein>
    <submittedName>
        <fullName evidence="2">Uncharacterized protein</fullName>
    </submittedName>
</protein>
<dbReference type="STRING" id="1802056.A2954_07685"/>
<keyword evidence="1" id="KW-1133">Transmembrane helix</keyword>
<accession>A0A1F7I846</accession>
<dbReference type="EMBL" id="MGAG01000040">
    <property type="protein sequence ID" value="OGK39535.1"/>
    <property type="molecule type" value="Genomic_DNA"/>
</dbReference>
<name>A0A1F7I846_9BACT</name>
<keyword evidence="1" id="KW-0812">Transmembrane</keyword>
<evidence type="ECO:0000313" key="2">
    <source>
        <dbReference type="EMBL" id="OGK39535.1"/>
    </source>
</evidence>
<evidence type="ECO:0000313" key="3">
    <source>
        <dbReference type="Proteomes" id="UP000177698"/>
    </source>
</evidence>
<feature type="transmembrane region" description="Helical" evidence="1">
    <location>
        <begin position="74"/>
        <end position="97"/>
    </location>
</feature>
<organism evidence="2 3">
    <name type="scientific">Candidatus Roizmanbacteria bacterium RIFCSPLOWO2_01_FULL_37_12</name>
    <dbReference type="NCBI Taxonomy" id="1802056"/>
    <lineage>
        <taxon>Bacteria</taxon>
        <taxon>Candidatus Roizmaniibacteriota</taxon>
    </lineage>
</organism>
<feature type="transmembrane region" description="Helical" evidence="1">
    <location>
        <begin position="182"/>
        <end position="202"/>
    </location>
</feature>
<reference evidence="2 3" key="1">
    <citation type="journal article" date="2016" name="Nat. Commun.">
        <title>Thousands of microbial genomes shed light on interconnected biogeochemical processes in an aquifer system.</title>
        <authorList>
            <person name="Anantharaman K."/>
            <person name="Brown C.T."/>
            <person name="Hug L.A."/>
            <person name="Sharon I."/>
            <person name="Castelle C.J."/>
            <person name="Probst A.J."/>
            <person name="Thomas B.C."/>
            <person name="Singh A."/>
            <person name="Wilkins M.J."/>
            <person name="Karaoz U."/>
            <person name="Brodie E.L."/>
            <person name="Williams K.H."/>
            <person name="Hubbard S.S."/>
            <person name="Banfield J.F."/>
        </authorList>
    </citation>
    <scope>NUCLEOTIDE SEQUENCE [LARGE SCALE GENOMIC DNA]</scope>
</reference>
<dbReference type="Proteomes" id="UP000177698">
    <property type="component" value="Unassembled WGS sequence"/>
</dbReference>
<proteinExistence type="predicted"/>
<feature type="transmembrane region" description="Helical" evidence="1">
    <location>
        <begin position="12"/>
        <end position="32"/>
    </location>
</feature>